<evidence type="ECO:0000256" key="1">
    <source>
        <dbReference type="ARBA" id="ARBA00001946"/>
    </source>
</evidence>
<comment type="similarity">
    <text evidence="3">Belongs to the phenylalanyl-tRNA synthetase beta subunit family. Type 2 subfamily.</text>
</comment>
<dbReference type="InterPro" id="IPR045864">
    <property type="entry name" value="aa-tRNA-synth_II/BPL/LPL"/>
</dbReference>
<dbReference type="NCBIfam" id="TIGR00471">
    <property type="entry name" value="pheT_arch"/>
    <property type="match status" value="1"/>
</dbReference>
<dbReference type="EMBL" id="DRZI01000126">
    <property type="protein sequence ID" value="HHP81601.1"/>
    <property type="molecule type" value="Genomic_DNA"/>
</dbReference>
<comment type="caution">
    <text evidence="15">The sequence shown here is derived from an EMBL/GenBank/DDBJ whole genome shotgun (WGS) entry which is preliminary data.</text>
</comment>
<dbReference type="GO" id="GO:0000287">
    <property type="term" value="F:magnesium ion binding"/>
    <property type="evidence" value="ECO:0007669"/>
    <property type="project" value="InterPro"/>
</dbReference>
<dbReference type="PROSITE" id="PS51483">
    <property type="entry name" value="B5"/>
    <property type="match status" value="1"/>
</dbReference>
<evidence type="ECO:0000256" key="2">
    <source>
        <dbReference type="ARBA" id="ARBA00004496"/>
    </source>
</evidence>
<sequence length="557" mass="63260">MNVPVIRSRLARLLNLVGVNDVNLIQDALFNLKCETEIHGDEISIEVQSDRIDMFSLEGIAHAIKLYLGVSKQLIMNLKDIGFKVYVEPPVKRPYIAIAAVKNIELDEDLLKDLIEFQERLHISFGRNRRKVAIGLHDLDKLPSNIIFYRDVDIDKTYMIPLHGYRRMSIREVLKSTEQGIMYGSIAINNNNHPAIISKDEVISLPPVINSDITRLEPSTKNILIDVTGTDRKAVNTVLNSIIHSLAIYSEEIIGAEVIYPLRNEITPNLSWEKISVDINFASRWLGLNKDNIYSIAANALSRMGYILVNIDEKTIDVLVPYYRSDILHQVDVVEDLAIGLGYSNIELEYVTPIDVRIEKNLDEVISKVLREVLVGLGYIEVNTLTMVSSKVLRLMDEDNFIRIVNSPSIEIDALRNNLLQSLFILLINAQHLALPVKLFEVGAVVLKCDECYNKWVNEYRIAWSIMDSEIRFEDIHADLYAVLRELELDRIAIIRRCSKPLFIDGRCGCIEIDGDVIGVIGEVNPEILLRIGIEYPIACVELSINKLARTLKSRYT</sequence>
<evidence type="ECO:0000256" key="10">
    <source>
        <dbReference type="ARBA" id="ARBA00022842"/>
    </source>
</evidence>
<dbReference type="SMART" id="SM00873">
    <property type="entry name" value="B3_4"/>
    <property type="match status" value="1"/>
</dbReference>
<evidence type="ECO:0000256" key="7">
    <source>
        <dbReference type="ARBA" id="ARBA00022723"/>
    </source>
</evidence>
<name>A0A7C5YVP0_9CREN</name>
<dbReference type="GO" id="GO:0006432">
    <property type="term" value="P:phenylalanyl-tRNA aminoacylation"/>
    <property type="evidence" value="ECO:0007669"/>
    <property type="project" value="InterPro"/>
</dbReference>
<reference evidence="15" key="1">
    <citation type="journal article" date="2020" name="mSystems">
        <title>Genome- and Community-Level Interaction Insights into Carbon Utilization and Element Cycling Functions of Hydrothermarchaeota in Hydrothermal Sediment.</title>
        <authorList>
            <person name="Zhou Z."/>
            <person name="Liu Y."/>
            <person name="Xu W."/>
            <person name="Pan J."/>
            <person name="Luo Z.H."/>
            <person name="Li M."/>
        </authorList>
    </citation>
    <scope>NUCLEOTIDE SEQUENCE [LARGE SCALE GENOMIC DNA]</scope>
    <source>
        <strain evidence="15">SpSt-1</strain>
        <strain evidence="14">SpSt-1121</strain>
    </source>
</reference>
<dbReference type="EMBL" id="DRUB01000031">
    <property type="protein sequence ID" value="HHR95575.1"/>
    <property type="molecule type" value="Genomic_DNA"/>
</dbReference>
<dbReference type="InterPro" id="IPR041616">
    <property type="entry name" value="PheRS_beta_core"/>
</dbReference>
<dbReference type="GO" id="GO:0005524">
    <property type="term" value="F:ATP binding"/>
    <property type="evidence" value="ECO:0007669"/>
    <property type="project" value="UniProtKB-KW"/>
</dbReference>
<keyword evidence="8" id="KW-0547">Nucleotide-binding</keyword>
<dbReference type="SUPFAM" id="SSF55681">
    <property type="entry name" value="Class II aaRS and biotin synthetases"/>
    <property type="match status" value="1"/>
</dbReference>
<evidence type="ECO:0000256" key="9">
    <source>
        <dbReference type="ARBA" id="ARBA00022840"/>
    </source>
</evidence>
<evidence type="ECO:0000313" key="15">
    <source>
        <dbReference type="EMBL" id="HHR95575.1"/>
    </source>
</evidence>
<evidence type="ECO:0000256" key="5">
    <source>
        <dbReference type="ARBA" id="ARBA00022490"/>
    </source>
</evidence>
<accession>A0A7C5YVP0</accession>
<evidence type="ECO:0000313" key="14">
    <source>
        <dbReference type="EMBL" id="HHP81601.1"/>
    </source>
</evidence>
<protein>
    <recommendedName>
        <fullName evidence="4">phenylalanine--tRNA ligase</fullName>
        <ecNumber evidence="4">6.1.1.20</ecNumber>
    </recommendedName>
</protein>
<keyword evidence="6 15" id="KW-0436">Ligase</keyword>
<keyword evidence="7" id="KW-0479">Metal-binding</keyword>
<dbReference type="GO" id="GO:0009328">
    <property type="term" value="C:phenylalanine-tRNA ligase complex"/>
    <property type="evidence" value="ECO:0007669"/>
    <property type="project" value="TreeGrafter"/>
</dbReference>
<dbReference type="EC" id="6.1.1.20" evidence="4"/>
<evidence type="ECO:0000259" key="13">
    <source>
        <dbReference type="PROSITE" id="PS51483"/>
    </source>
</evidence>
<dbReference type="PANTHER" id="PTHR10947:SF0">
    <property type="entry name" value="PHENYLALANINE--TRNA LIGASE BETA SUBUNIT"/>
    <property type="match status" value="1"/>
</dbReference>
<dbReference type="SUPFAM" id="SSF46955">
    <property type="entry name" value="Putative DNA-binding domain"/>
    <property type="match status" value="1"/>
</dbReference>
<dbReference type="InterPro" id="IPR004531">
    <property type="entry name" value="Phe-tRNA-synth_IIc_bsu_arc_euk"/>
</dbReference>
<keyword evidence="12" id="KW-0030">Aminoacyl-tRNA synthetase</keyword>
<keyword evidence="5" id="KW-0963">Cytoplasm</keyword>
<dbReference type="GO" id="GO:0003723">
    <property type="term" value="F:RNA binding"/>
    <property type="evidence" value="ECO:0007669"/>
    <property type="project" value="InterPro"/>
</dbReference>
<evidence type="ECO:0000256" key="3">
    <source>
        <dbReference type="ARBA" id="ARBA00007438"/>
    </source>
</evidence>
<evidence type="ECO:0000256" key="12">
    <source>
        <dbReference type="ARBA" id="ARBA00023146"/>
    </source>
</evidence>
<dbReference type="InterPro" id="IPR020825">
    <property type="entry name" value="Phe-tRNA_synthase-like_B3/B4"/>
</dbReference>
<dbReference type="Pfam" id="PF03484">
    <property type="entry name" value="B5"/>
    <property type="match status" value="1"/>
</dbReference>
<evidence type="ECO:0000256" key="6">
    <source>
        <dbReference type="ARBA" id="ARBA00022598"/>
    </source>
</evidence>
<keyword evidence="11" id="KW-0648">Protein biosynthesis</keyword>
<keyword evidence="10" id="KW-0460">Magnesium</keyword>
<dbReference type="PANTHER" id="PTHR10947">
    <property type="entry name" value="PHENYLALANYL-TRNA SYNTHETASE BETA CHAIN AND LEUCINE-RICH REPEAT-CONTAINING PROTEIN 47"/>
    <property type="match status" value="1"/>
</dbReference>
<dbReference type="SMART" id="SM00874">
    <property type="entry name" value="B5"/>
    <property type="match status" value="1"/>
</dbReference>
<keyword evidence="9" id="KW-0067">ATP-binding</keyword>
<proteinExistence type="inferred from homology"/>
<dbReference type="InterPro" id="IPR005146">
    <property type="entry name" value="B3/B4_tRNA-bd"/>
</dbReference>
<dbReference type="Pfam" id="PF17759">
    <property type="entry name" value="tRNA_synthFbeta"/>
    <property type="match status" value="1"/>
</dbReference>
<comment type="subcellular location">
    <subcellularLocation>
        <location evidence="2">Cytoplasm</location>
    </subcellularLocation>
</comment>
<organism evidence="15">
    <name type="scientific">Ignisphaera aggregans</name>
    <dbReference type="NCBI Taxonomy" id="334771"/>
    <lineage>
        <taxon>Archaea</taxon>
        <taxon>Thermoproteota</taxon>
        <taxon>Thermoprotei</taxon>
        <taxon>Desulfurococcales</taxon>
        <taxon>Desulfurococcaceae</taxon>
        <taxon>Ignisphaera</taxon>
    </lineage>
</organism>
<dbReference type="Gene3D" id="3.30.56.10">
    <property type="match status" value="2"/>
</dbReference>
<comment type="cofactor">
    <cofactor evidence="1">
        <name>Mg(2+)</name>
        <dbReference type="ChEBI" id="CHEBI:18420"/>
    </cofactor>
</comment>
<evidence type="ECO:0000256" key="11">
    <source>
        <dbReference type="ARBA" id="ARBA00022917"/>
    </source>
</evidence>
<dbReference type="AlphaFoldDB" id="A0A7C5YVP0"/>
<gene>
    <name evidence="15" type="ORF">ENL47_01820</name>
    <name evidence="14" type="ORF">ENM84_02945</name>
</gene>
<evidence type="ECO:0000256" key="8">
    <source>
        <dbReference type="ARBA" id="ARBA00022741"/>
    </source>
</evidence>
<dbReference type="GO" id="GO:0004826">
    <property type="term" value="F:phenylalanine-tRNA ligase activity"/>
    <property type="evidence" value="ECO:0007669"/>
    <property type="project" value="UniProtKB-EC"/>
</dbReference>
<dbReference type="Gene3D" id="3.50.40.10">
    <property type="entry name" value="Phenylalanyl-trna Synthetase, Chain B, domain 3"/>
    <property type="match status" value="1"/>
</dbReference>
<dbReference type="InterPro" id="IPR045060">
    <property type="entry name" value="Phe-tRNA-ligase_IIc_bsu"/>
</dbReference>
<dbReference type="Gene3D" id="3.30.930.10">
    <property type="entry name" value="Bira Bifunctional Protein, Domain 2"/>
    <property type="match status" value="1"/>
</dbReference>
<dbReference type="InterPro" id="IPR009061">
    <property type="entry name" value="DNA-bd_dom_put_sf"/>
</dbReference>
<feature type="domain" description="B5" evidence="13">
    <location>
        <begin position="270"/>
        <end position="348"/>
    </location>
</feature>
<evidence type="ECO:0000256" key="4">
    <source>
        <dbReference type="ARBA" id="ARBA00012814"/>
    </source>
</evidence>
<dbReference type="InterPro" id="IPR005147">
    <property type="entry name" value="tRNA_synthase_B5-dom"/>
</dbReference>